<feature type="compositionally biased region" description="Polar residues" evidence="1">
    <location>
        <begin position="273"/>
        <end position="289"/>
    </location>
</feature>
<accession>A0A2M7UEJ2</accession>
<feature type="non-terminal residue" evidence="2">
    <location>
        <position position="1"/>
    </location>
</feature>
<sequence length="318" mass="33069">SAYWQRLSKKAVLSGVEVIRIFQEEVAKAEKDRNLLEAPPPSSLSFLDKGLLTGIYGFMAPAVAPPIFSVYGAYEQVSGWAQNLWSSAVSKIGSLSASMLSLVGGGSDISVAPPALPEGLTINQAAINQLGEIHPNPSRNEFGTGSLPKEGGGEDDAPIVNIIPQNFPQPINIVSKMPLALSSSNEMVLGEASDIGNNDIENQLGLATETSANDLPVALVSNPTVPLGAGAKSPVPVEEIGGQESPPESSTATSTPEETASTTEEDLIPPETYATSTPILVSQTDSTSSPQAIATSTIVFEFSASEGNSTFVCRLDNA</sequence>
<feature type="compositionally biased region" description="Low complexity" evidence="1">
    <location>
        <begin position="244"/>
        <end position="262"/>
    </location>
</feature>
<reference evidence="3" key="1">
    <citation type="submission" date="2017-09" db="EMBL/GenBank/DDBJ databases">
        <title>Depth-based differentiation of microbial function through sediment-hosted aquifers and enrichment of novel symbionts in the deep terrestrial subsurface.</title>
        <authorList>
            <person name="Probst A.J."/>
            <person name="Ladd B."/>
            <person name="Jarett J.K."/>
            <person name="Geller-Mcgrath D.E."/>
            <person name="Sieber C.M.K."/>
            <person name="Emerson J.B."/>
            <person name="Anantharaman K."/>
            <person name="Thomas B.C."/>
            <person name="Malmstrom R."/>
            <person name="Stieglmeier M."/>
            <person name="Klingl A."/>
            <person name="Woyke T."/>
            <person name="Ryan C.M."/>
            <person name="Banfield J.F."/>
        </authorList>
    </citation>
    <scope>NUCLEOTIDE SEQUENCE [LARGE SCALE GENOMIC DNA]</scope>
</reference>
<dbReference type="AlphaFoldDB" id="A0A2M7UEJ2"/>
<name>A0A2M7UEJ2_9BACT</name>
<evidence type="ECO:0000256" key="1">
    <source>
        <dbReference type="SAM" id="MobiDB-lite"/>
    </source>
</evidence>
<organism evidence="2 3">
    <name type="scientific">Candidatus Portnoybacteria bacterium CG_4_10_14_0_2_um_filter_44_20</name>
    <dbReference type="NCBI Taxonomy" id="1974799"/>
    <lineage>
        <taxon>Bacteria</taxon>
        <taxon>Candidatus Portnoyibacteriota</taxon>
    </lineage>
</organism>
<protein>
    <submittedName>
        <fullName evidence="2">Uncharacterized protein</fullName>
    </submittedName>
</protein>
<evidence type="ECO:0000313" key="2">
    <source>
        <dbReference type="EMBL" id="PIZ69647.1"/>
    </source>
</evidence>
<dbReference type="Proteomes" id="UP000229805">
    <property type="component" value="Unassembled WGS sequence"/>
</dbReference>
<comment type="caution">
    <text evidence="2">The sequence shown here is derived from an EMBL/GenBank/DDBJ whole genome shotgun (WGS) entry which is preliminary data.</text>
</comment>
<proteinExistence type="predicted"/>
<feature type="region of interest" description="Disordered" evidence="1">
    <location>
        <begin position="224"/>
        <end position="289"/>
    </location>
</feature>
<evidence type="ECO:0000313" key="3">
    <source>
        <dbReference type="Proteomes" id="UP000229805"/>
    </source>
</evidence>
<dbReference type="EMBL" id="PFOG01000149">
    <property type="protein sequence ID" value="PIZ69647.1"/>
    <property type="molecule type" value="Genomic_DNA"/>
</dbReference>
<feature type="non-terminal residue" evidence="2">
    <location>
        <position position="318"/>
    </location>
</feature>
<gene>
    <name evidence="2" type="ORF">COY11_04105</name>
</gene>